<protein>
    <submittedName>
        <fullName evidence="3">Uncharacterized protein</fullName>
    </submittedName>
</protein>
<dbReference type="Proteomes" id="UP000460666">
    <property type="component" value="Unassembled WGS sequence"/>
</dbReference>
<dbReference type="AlphaFoldDB" id="A0A5M5UMU9"/>
<evidence type="ECO:0000313" key="5">
    <source>
        <dbReference type="Proteomes" id="UP000479773"/>
    </source>
</evidence>
<proteinExistence type="predicted"/>
<dbReference type="Proteomes" id="UP000479773">
    <property type="component" value="Unassembled WGS sequence"/>
</dbReference>
<comment type="caution">
    <text evidence="3">The sequence shown here is derived from an EMBL/GenBank/DDBJ whole genome shotgun (WGS) entry which is preliminary data.</text>
</comment>
<gene>
    <name evidence="3" type="ORF">F2Z89_03345</name>
    <name evidence="2" type="ORF">F3B44_05125</name>
</gene>
<keyword evidence="1" id="KW-0812">Transmembrane</keyword>
<evidence type="ECO:0000313" key="3">
    <source>
        <dbReference type="EMBL" id="KAA5002343.1"/>
    </source>
</evidence>
<evidence type="ECO:0000313" key="4">
    <source>
        <dbReference type="Proteomes" id="UP000460666"/>
    </source>
</evidence>
<reference evidence="4 5" key="1">
    <citation type="journal article" date="2019" name="Nat. Med.">
        <title>A library of human gut bacterial isolates paired with longitudinal multiomics data enables mechanistic microbiome research.</title>
        <authorList>
            <person name="Poyet M."/>
            <person name="Groussin M."/>
            <person name="Gibbons S.M."/>
            <person name="Avila-Pacheco J."/>
            <person name="Jiang X."/>
            <person name="Kearney S.M."/>
            <person name="Perrotta A.R."/>
            <person name="Berdy B."/>
            <person name="Zhao S."/>
            <person name="Lieberman T.D."/>
            <person name="Swanson P.K."/>
            <person name="Smith M."/>
            <person name="Roesemann S."/>
            <person name="Alexander J.E."/>
            <person name="Rich S.A."/>
            <person name="Livny J."/>
            <person name="Vlamakis H."/>
            <person name="Clish C."/>
            <person name="Bullock K."/>
            <person name="Deik A."/>
            <person name="Scott J."/>
            <person name="Pierce K.A."/>
            <person name="Xavier R.J."/>
            <person name="Alm E.J."/>
        </authorList>
    </citation>
    <scope>NUCLEOTIDE SEQUENCE [LARGE SCALE GENOMIC DNA]</scope>
    <source>
        <strain evidence="2 5">BIOML-A106</strain>
        <strain evidence="3 4">BIOML-A46</strain>
    </source>
</reference>
<evidence type="ECO:0000256" key="1">
    <source>
        <dbReference type="SAM" id="Phobius"/>
    </source>
</evidence>
<accession>A0A5M5UMU9</accession>
<keyword evidence="1" id="KW-0472">Membrane</keyword>
<evidence type="ECO:0000313" key="2">
    <source>
        <dbReference type="EMBL" id="KAA4755393.1"/>
    </source>
</evidence>
<feature type="transmembrane region" description="Helical" evidence="1">
    <location>
        <begin position="12"/>
        <end position="32"/>
    </location>
</feature>
<sequence>MLTFHKNNNKRIKSIFASFVLLLLCSVLHLSIRRYSHLANWYVYSFMAGLREMIYKKK</sequence>
<dbReference type="EMBL" id="VWEQ01000003">
    <property type="protein sequence ID" value="KAA4755393.1"/>
    <property type="molecule type" value="Genomic_DNA"/>
</dbReference>
<keyword evidence="1" id="KW-1133">Transmembrane helix</keyword>
<name>A0A5M5UMU9_BACFG</name>
<dbReference type="EMBL" id="VWCJ01000001">
    <property type="protein sequence ID" value="KAA5002343.1"/>
    <property type="molecule type" value="Genomic_DNA"/>
</dbReference>
<organism evidence="3 4">
    <name type="scientific">Bacteroides fragilis</name>
    <dbReference type="NCBI Taxonomy" id="817"/>
    <lineage>
        <taxon>Bacteria</taxon>
        <taxon>Pseudomonadati</taxon>
        <taxon>Bacteroidota</taxon>
        <taxon>Bacteroidia</taxon>
        <taxon>Bacteroidales</taxon>
        <taxon>Bacteroidaceae</taxon>
        <taxon>Bacteroides</taxon>
    </lineage>
</organism>